<keyword evidence="3" id="KW-0862">Zinc</keyword>
<evidence type="ECO:0000313" key="6">
    <source>
        <dbReference type="Proteomes" id="UP000078541"/>
    </source>
</evidence>
<evidence type="ECO:0000256" key="1">
    <source>
        <dbReference type="ARBA" id="ARBA00022723"/>
    </source>
</evidence>
<sequence length="185" mass="21728">MTEQGATYWRESFPVRQWITRHYKKIRGRYSAYCNYCLESISFCATSILLDHLVQEHSNKLTEEEKKDKHSLWIWDYLTIIDTQYVTCNICGHTIRISTKNHNVRYHLQNKHKISAPFVDVVDYVGRNAHANTTIKKDQILSATCSKNTEQINVPDRNVENHVLDLSLHRDVENDILDLSVHKDK</sequence>
<dbReference type="GO" id="GO:0003677">
    <property type="term" value="F:DNA binding"/>
    <property type="evidence" value="ECO:0007669"/>
    <property type="project" value="InterPro"/>
</dbReference>
<name>A0A151JT57_9HYME</name>
<dbReference type="Proteomes" id="UP000078541">
    <property type="component" value="Unassembled WGS sequence"/>
</dbReference>
<accession>A0A151JT57</accession>
<dbReference type="GO" id="GO:0008270">
    <property type="term" value="F:zinc ion binding"/>
    <property type="evidence" value="ECO:0007669"/>
    <property type="project" value="UniProtKB-KW"/>
</dbReference>
<evidence type="ECO:0000256" key="2">
    <source>
        <dbReference type="ARBA" id="ARBA00022771"/>
    </source>
</evidence>
<reference evidence="5 6" key="1">
    <citation type="submission" date="2016-03" db="EMBL/GenBank/DDBJ databases">
        <title>Trachymyrmex septentrionalis WGS genome.</title>
        <authorList>
            <person name="Nygaard S."/>
            <person name="Hu H."/>
            <person name="Boomsma J."/>
            <person name="Zhang G."/>
        </authorList>
    </citation>
    <scope>NUCLEOTIDE SEQUENCE [LARGE SCALE GENOMIC DNA]</scope>
    <source>
        <strain evidence="5">Tsep2-gDNA-1</strain>
        <tissue evidence="5">Whole body</tissue>
    </source>
</reference>
<keyword evidence="6" id="KW-1185">Reference proteome</keyword>
<dbReference type="Pfam" id="PF02892">
    <property type="entry name" value="zf-BED"/>
    <property type="match status" value="1"/>
</dbReference>
<evidence type="ECO:0000259" key="4">
    <source>
        <dbReference type="Pfam" id="PF02892"/>
    </source>
</evidence>
<dbReference type="EMBL" id="KQ981972">
    <property type="protein sequence ID" value="KYN31641.1"/>
    <property type="molecule type" value="Genomic_DNA"/>
</dbReference>
<evidence type="ECO:0000256" key="3">
    <source>
        <dbReference type="ARBA" id="ARBA00022833"/>
    </source>
</evidence>
<protein>
    <recommendedName>
        <fullName evidence="4">BED-type domain-containing protein</fullName>
    </recommendedName>
</protein>
<dbReference type="InterPro" id="IPR003656">
    <property type="entry name" value="Znf_BED"/>
</dbReference>
<dbReference type="SUPFAM" id="SSF57667">
    <property type="entry name" value="beta-beta-alpha zinc fingers"/>
    <property type="match status" value="1"/>
</dbReference>
<proteinExistence type="predicted"/>
<organism evidence="5 6">
    <name type="scientific">Trachymyrmex septentrionalis</name>
    <dbReference type="NCBI Taxonomy" id="34720"/>
    <lineage>
        <taxon>Eukaryota</taxon>
        <taxon>Metazoa</taxon>
        <taxon>Ecdysozoa</taxon>
        <taxon>Arthropoda</taxon>
        <taxon>Hexapoda</taxon>
        <taxon>Insecta</taxon>
        <taxon>Pterygota</taxon>
        <taxon>Neoptera</taxon>
        <taxon>Endopterygota</taxon>
        <taxon>Hymenoptera</taxon>
        <taxon>Apocrita</taxon>
        <taxon>Aculeata</taxon>
        <taxon>Formicoidea</taxon>
        <taxon>Formicidae</taxon>
        <taxon>Myrmicinae</taxon>
        <taxon>Trachymyrmex</taxon>
    </lineage>
</organism>
<gene>
    <name evidence="5" type="ORF">ALC56_14043</name>
</gene>
<dbReference type="InterPro" id="IPR036236">
    <property type="entry name" value="Znf_C2H2_sf"/>
</dbReference>
<keyword evidence="1" id="KW-0479">Metal-binding</keyword>
<keyword evidence="2" id="KW-0863">Zinc-finger</keyword>
<evidence type="ECO:0000313" key="5">
    <source>
        <dbReference type="EMBL" id="KYN31641.1"/>
    </source>
</evidence>
<dbReference type="AlphaFoldDB" id="A0A151JT57"/>
<feature type="domain" description="BED-type" evidence="4">
    <location>
        <begin position="74"/>
        <end position="113"/>
    </location>
</feature>